<name>A0A0A9EHX4_ARUDO</name>
<dbReference type="AlphaFoldDB" id="A0A0A9EHX4"/>
<proteinExistence type="predicted"/>
<evidence type="ECO:0000313" key="1">
    <source>
        <dbReference type="EMBL" id="JAE00365.1"/>
    </source>
</evidence>
<dbReference type="EMBL" id="GBRH01197531">
    <property type="protein sequence ID" value="JAE00365.1"/>
    <property type="molecule type" value="Transcribed_RNA"/>
</dbReference>
<reference evidence="1" key="1">
    <citation type="submission" date="2014-09" db="EMBL/GenBank/DDBJ databases">
        <authorList>
            <person name="Magalhaes I.L.F."/>
            <person name="Oliveira U."/>
            <person name="Santos F.R."/>
            <person name="Vidigal T.H.D.A."/>
            <person name="Brescovit A.D."/>
            <person name="Santos A.J."/>
        </authorList>
    </citation>
    <scope>NUCLEOTIDE SEQUENCE</scope>
    <source>
        <tissue evidence="1">Shoot tissue taken approximately 20 cm above the soil surface</tissue>
    </source>
</reference>
<protein>
    <submittedName>
        <fullName evidence="1">Uncharacterized protein</fullName>
    </submittedName>
</protein>
<organism evidence="1">
    <name type="scientific">Arundo donax</name>
    <name type="common">Giant reed</name>
    <name type="synonym">Donax arundinaceus</name>
    <dbReference type="NCBI Taxonomy" id="35708"/>
    <lineage>
        <taxon>Eukaryota</taxon>
        <taxon>Viridiplantae</taxon>
        <taxon>Streptophyta</taxon>
        <taxon>Embryophyta</taxon>
        <taxon>Tracheophyta</taxon>
        <taxon>Spermatophyta</taxon>
        <taxon>Magnoliopsida</taxon>
        <taxon>Liliopsida</taxon>
        <taxon>Poales</taxon>
        <taxon>Poaceae</taxon>
        <taxon>PACMAD clade</taxon>
        <taxon>Arundinoideae</taxon>
        <taxon>Arundineae</taxon>
        <taxon>Arundo</taxon>
    </lineage>
</organism>
<sequence length="28" mass="3096">MGFFAEAGPVQIFVSNHVCNLLILAKIY</sequence>
<reference evidence="1" key="2">
    <citation type="journal article" date="2015" name="Data Brief">
        <title>Shoot transcriptome of the giant reed, Arundo donax.</title>
        <authorList>
            <person name="Barrero R.A."/>
            <person name="Guerrero F.D."/>
            <person name="Moolhuijzen P."/>
            <person name="Goolsby J.A."/>
            <person name="Tidwell J."/>
            <person name="Bellgard S.E."/>
            <person name="Bellgard M.I."/>
        </authorList>
    </citation>
    <scope>NUCLEOTIDE SEQUENCE</scope>
    <source>
        <tissue evidence="1">Shoot tissue taken approximately 20 cm above the soil surface</tissue>
    </source>
</reference>
<accession>A0A0A9EHX4</accession>